<dbReference type="OrthoDB" id="9775130at2"/>
<dbReference type="Pfam" id="PF00756">
    <property type="entry name" value="Esterase"/>
    <property type="match status" value="1"/>
</dbReference>
<dbReference type="Proteomes" id="UP000238701">
    <property type="component" value="Unassembled WGS sequence"/>
</dbReference>
<dbReference type="InterPro" id="IPR050583">
    <property type="entry name" value="Mycobacterial_A85_antigen"/>
</dbReference>
<dbReference type="AlphaFoldDB" id="A0A2U3KE93"/>
<dbReference type="InterPro" id="IPR000801">
    <property type="entry name" value="Esterase-like"/>
</dbReference>
<evidence type="ECO:0000313" key="1">
    <source>
        <dbReference type="EMBL" id="SPF37948.1"/>
    </source>
</evidence>
<dbReference type="PANTHER" id="PTHR48098:SF3">
    <property type="entry name" value="IRON(III) ENTEROBACTIN ESTERASE"/>
    <property type="match status" value="1"/>
</dbReference>
<organism evidence="1 2">
    <name type="scientific">Candidatus Sulfotelmatobacter kueseliae</name>
    <dbReference type="NCBI Taxonomy" id="2042962"/>
    <lineage>
        <taxon>Bacteria</taxon>
        <taxon>Pseudomonadati</taxon>
        <taxon>Acidobacteriota</taxon>
        <taxon>Terriglobia</taxon>
        <taxon>Terriglobales</taxon>
        <taxon>Candidatus Korobacteraceae</taxon>
        <taxon>Candidatus Sulfotelmatobacter</taxon>
    </lineage>
</organism>
<dbReference type="Gene3D" id="3.40.50.1820">
    <property type="entry name" value="alpha/beta hydrolase"/>
    <property type="match status" value="1"/>
</dbReference>
<accession>A0A2U3KE93</accession>
<dbReference type="SUPFAM" id="SSF53474">
    <property type="entry name" value="alpha/beta-Hydrolases"/>
    <property type="match status" value="1"/>
</dbReference>
<sequence length="236" mass="27815">MNREYHRGYSQELHREMEALVFGHAGVPLLVFPTSMGKFFEYEDRGMIGALAPKIERGELQVFCPDGVDMESWYNKGVHPRVRVLRHLQYERYILHEFLPFIRWKNQAWQLAVTGCSFGGYHTVNFALKHPDVVTHCVSMSGAFDIHQFLDGYYDDDCYFNNPPDFVPKLADDWFLSRYRQMKIVLGSADWDMCLDQNIKFSAMLNGNAIPHWLDIYNDNSKHDWPLWQRMAVKYF</sequence>
<gene>
    <name evidence="1" type="ORF">SBA1_190075</name>
</gene>
<protein>
    <submittedName>
        <fullName evidence="1">Esterase</fullName>
    </submittedName>
</protein>
<dbReference type="EMBL" id="OMOD01000101">
    <property type="protein sequence ID" value="SPF37948.1"/>
    <property type="molecule type" value="Genomic_DNA"/>
</dbReference>
<dbReference type="InterPro" id="IPR029058">
    <property type="entry name" value="AB_hydrolase_fold"/>
</dbReference>
<dbReference type="PANTHER" id="PTHR48098">
    <property type="entry name" value="ENTEROCHELIN ESTERASE-RELATED"/>
    <property type="match status" value="1"/>
</dbReference>
<evidence type="ECO:0000313" key="2">
    <source>
        <dbReference type="Proteomes" id="UP000238701"/>
    </source>
</evidence>
<proteinExistence type="predicted"/>
<name>A0A2U3KE93_9BACT</name>
<reference evidence="2" key="1">
    <citation type="submission" date="2018-02" db="EMBL/GenBank/DDBJ databases">
        <authorList>
            <person name="Hausmann B."/>
        </authorList>
    </citation>
    <scope>NUCLEOTIDE SEQUENCE [LARGE SCALE GENOMIC DNA]</scope>
    <source>
        <strain evidence="2">Peat soil MAG SbA1</strain>
    </source>
</reference>